<dbReference type="Pfam" id="PF14275">
    <property type="entry name" value="DUF4362"/>
    <property type="match status" value="1"/>
</dbReference>
<evidence type="ECO:0000256" key="2">
    <source>
        <dbReference type="SAM" id="SignalP"/>
    </source>
</evidence>
<dbReference type="InterPro" id="IPR025372">
    <property type="entry name" value="DUF4362"/>
</dbReference>
<comment type="caution">
    <text evidence="3">The sequence shown here is derived from an EMBL/GenBank/DDBJ whole genome shotgun (WGS) entry which is preliminary data.</text>
</comment>
<proteinExistence type="predicted"/>
<gene>
    <name evidence="3" type="ORF">DYI25_04570</name>
</gene>
<keyword evidence="4" id="KW-1185">Reference proteome</keyword>
<reference evidence="3 4" key="1">
    <citation type="journal article" date="2021" name="Microorganisms">
        <title>Bacterial Dimethylsulfoniopropionate Biosynthesis in the East China Sea.</title>
        <authorList>
            <person name="Liu J."/>
            <person name="Zhang Y."/>
            <person name="Liu J."/>
            <person name="Zhong H."/>
            <person name="Williams B.T."/>
            <person name="Zheng Y."/>
            <person name="Curson A.R.J."/>
            <person name="Sun C."/>
            <person name="Sun H."/>
            <person name="Song D."/>
            <person name="Wagner Mackenzie B."/>
            <person name="Bermejo Martinez A."/>
            <person name="Todd J.D."/>
            <person name="Zhang X.H."/>
        </authorList>
    </citation>
    <scope>NUCLEOTIDE SEQUENCE [LARGE SCALE GENOMIC DNA]</scope>
    <source>
        <strain evidence="3 4">ESS08</strain>
    </source>
</reference>
<dbReference type="InterPro" id="IPR021598">
    <property type="entry name" value="DUF3221"/>
</dbReference>
<feature type="signal peptide" evidence="2">
    <location>
        <begin position="1"/>
        <end position="24"/>
    </location>
</feature>
<dbReference type="PROSITE" id="PS51257">
    <property type="entry name" value="PROKAR_LIPOPROTEIN"/>
    <property type="match status" value="1"/>
</dbReference>
<keyword evidence="2" id="KW-0732">Signal</keyword>
<sequence length="372" mass="42494">MKRMSKFLFYFILILLLASCNTEVNENGSPNANGESQSTSKENPQPNVKGVEDVDVLNTHGSIDGIERMQRFYEDMKSGLPSDLRIVFYTIEGDPIVKDLKFNGESLEVKNDTTRDAYGSGGIQTITCGQLIEEVNPTNTSYIATECKEIPYGMEEILQIQYNMSQQDLFEIDLKYGENLENEINTKTVEIKKEDGTTEPLHMAENVKQELYKMLVFANYLDEKDFVTSCDRPNAIKYNLMVYINGGKREISWKDCDESLDGLKFTKIANYIITESEQPQKEKPEVIVQGYVLERKNNTLLIGEELNKLDYEWMKDEIKQMDMNSFIFDFTELEGVPLEEFQLGDKIRATIDGSISGSKPGRAKVKDIKKIE</sequence>
<protein>
    <submittedName>
        <fullName evidence="3">DUF4362 domain-containing protein</fullName>
    </submittedName>
</protein>
<accession>A0A944CJW5</accession>
<organism evidence="3 4">
    <name type="scientific">Mesobacillus boroniphilus</name>
    <dbReference type="NCBI Taxonomy" id="308892"/>
    <lineage>
        <taxon>Bacteria</taxon>
        <taxon>Bacillati</taxon>
        <taxon>Bacillota</taxon>
        <taxon>Bacilli</taxon>
        <taxon>Bacillales</taxon>
        <taxon>Bacillaceae</taxon>
        <taxon>Mesobacillus</taxon>
    </lineage>
</organism>
<dbReference type="Pfam" id="PF11518">
    <property type="entry name" value="DUF3221"/>
    <property type="match status" value="1"/>
</dbReference>
<name>A0A944CJW5_9BACI</name>
<feature type="compositionally biased region" description="Polar residues" evidence="1">
    <location>
        <begin position="27"/>
        <end position="46"/>
    </location>
</feature>
<dbReference type="AlphaFoldDB" id="A0A944CJW5"/>
<evidence type="ECO:0000313" key="4">
    <source>
        <dbReference type="Proteomes" id="UP000761411"/>
    </source>
</evidence>
<feature type="region of interest" description="Disordered" evidence="1">
    <location>
        <begin position="27"/>
        <end position="51"/>
    </location>
</feature>
<dbReference type="EMBL" id="QTKX01000001">
    <property type="protein sequence ID" value="MBS8263716.1"/>
    <property type="molecule type" value="Genomic_DNA"/>
</dbReference>
<feature type="chain" id="PRO_5038644699" evidence="2">
    <location>
        <begin position="25"/>
        <end position="372"/>
    </location>
</feature>
<evidence type="ECO:0000256" key="1">
    <source>
        <dbReference type="SAM" id="MobiDB-lite"/>
    </source>
</evidence>
<dbReference type="RefSeq" id="WP_213367265.1">
    <property type="nucleotide sequence ID" value="NZ_QTKX01000001.1"/>
</dbReference>
<evidence type="ECO:0000313" key="3">
    <source>
        <dbReference type="EMBL" id="MBS8263716.1"/>
    </source>
</evidence>
<dbReference type="Proteomes" id="UP000761411">
    <property type="component" value="Unassembled WGS sequence"/>
</dbReference>